<evidence type="ECO:0000256" key="1">
    <source>
        <dbReference type="SAM" id="SignalP"/>
    </source>
</evidence>
<gene>
    <name evidence="2" type="ORF">SAMN06265377_0948</name>
</gene>
<dbReference type="EMBL" id="OBEH01000001">
    <property type="protein sequence ID" value="SNY95281.1"/>
    <property type="molecule type" value="Genomic_DNA"/>
</dbReference>
<feature type="chain" id="PRO_5012334692" evidence="1">
    <location>
        <begin position="24"/>
        <end position="296"/>
    </location>
</feature>
<dbReference type="Proteomes" id="UP000219048">
    <property type="component" value="Unassembled WGS sequence"/>
</dbReference>
<sequence length="296" mass="33001">MKTNHIYRFIIVFTLLVVGRMSAQQDPNYTFYRFNMNLINPAFAGADETTDFGMNLRSQWSGVQGAPETQSFIFGTPLGKNVGIGLSVINDKTFIENQTAIALDISYKLKLSESHNLYFGIKGGFTSYDANTDGLLTYGIMQDASLMNIDGRFNPNVGAGVLLRHESYFISLSVPKILTPDRLEQNDGLARLGMDKPHMYLVGGYDFNLGSNMLLKPSTSIRYVEAAPLSVDITGILEFNRKFGLGAGYRLNESISGLFMFRTNWIDIGYAYEMALENNISNIDNGTHEILMSLRL</sequence>
<feature type="signal peptide" evidence="1">
    <location>
        <begin position="1"/>
        <end position="23"/>
    </location>
</feature>
<reference evidence="3" key="1">
    <citation type="submission" date="2017-09" db="EMBL/GenBank/DDBJ databases">
        <authorList>
            <person name="Varghese N."/>
            <person name="Submissions S."/>
        </authorList>
    </citation>
    <scope>NUCLEOTIDE SEQUENCE [LARGE SCALE GENOMIC DNA]</scope>
    <source>
        <strain evidence="3">DSM 25885</strain>
    </source>
</reference>
<dbReference type="AlphaFoldDB" id="A0A285MIF4"/>
<accession>A0A285MIF4</accession>
<evidence type="ECO:0000313" key="2">
    <source>
        <dbReference type="EMBL" id="SNY95281.1"/>
    </source>
</evidence>
<name>A0A285MIF4_9FLAO</name>
<dbReference type="Pfam" id="PF11751">
    <property type="entry name" value="PorP_SprF"/>
    <property type="match status" value="1"/>
</dbReference>
<proteinExistence type="predicted"/>
<evidence type="ECO:0000313" key="3">
    <source>
        <dbReference type="Proteomes" id="UP000219048"/>
    </source>
</evidence>
<keyword evidence="1" id="KW-0732">Signal</keyword>
<keyword evidence="3" id="KW-1185">Reference proteome</keyword>
<organism evidence="2 3">
    <name type="scientific">Flagellimonas pacifica</name>
    <dbReference type="NCBI Taxonomy" id="1247520"/>
    <lineage>
        <taxon>Bacteria</taxon>
        <taxon>Pseudomonadati</taxon>
        <taxon>Bacteroidota</taxon>
        <taxon>Flavobacteriia</taxon>
        <taxon>Flavobacteriales</taxon>
        <taxon>Flavobacteriaceae</taxon>
        <taxon>Flagellimonas</taxon>
    </lineage>
</organism>
<protein>
    <submittedName>
        <fullName evidence="2">Type IX secretion system membrane protein, PorP/SprF family</fullName>
    </submittedName>
</protein>
<dbReference type="InterPro" id="IPR019861">
    <property type="entry name" value="PorP/SprF_Bacteroidetes"/>
</dbReference>
<dbReference type="NCBIfam" id="TIGR03519">
    <property type="entry name" value="T9SS_PorP_fam"/>
    <property type="match status" value="1"/>
</dbReference>
<dbReference type="RefSeq" id="WP_097044597.1">
    <property type="nucleotide sequence ID" value="NZ_OBEH01000001.1"/>
</dbReference>
<dbReference type="OrthoDB" id="1114455at2"/>